<protein>
    <submittedName>
        <fullName evidence="2">Uncharacterized protein</fullName>
    </submittedName>
</protein>
<sequence length="96" mass="11192">MKTLHRFSHRYISFPVPFATTGTLALLEAHIDENLYRRLVLELRSEEGERCFSPRDREGRKPHPPQAGRRGSSSGNWIGEDPKHHRRHGRRHEKGS</sequence>
<proteinExistence type="predicted"/>
<gene>
    <name evidence="2" type="ORF">Cni_G06468</name>
</gene>
<organism evidence="2 3">
    <name type="scientific">Canna indica</name>
    <name type="common">Indian-shot</name>
    <dbReference type="NCBI Taxonomy" id="4628"/>
    <lineage>
        <taxon>Eukaryota</taxon>
        <taxon>Viridiplantae</taxon>
        <taxon>Streptophyta</taxon>
        <taxon>Embryophyta</taxon>
        <taxon>Tracheophyta</taxon>
        <taxon>Spermatophyta</taxon>
        <taxon>Magnoliopsida</taxon>
        <taxon>Liliopsida</taxon>
        <taxon>Zingiberales</taxon>
        <taxon>Cannaceae</taxon>
        <taxon>Canna</taxon>
    </lineage>
</organism>
<dbReference type="Proteomes" id="UP001327560">
    <property type="component" value="Chromosome 2"/>
</dbReference>
<feature type="region of interest" description="Disordered" evidence="1">
    <location>
        <begin position="47"/>
        <end position="96"/>
    </location>
</feature>
<name>A0AAQ3K1K9_9LILI</name>
<evidence type="ECO:0000313" key="2">
    <source>
        <dbReference type="EMBL" id="WOK97760.1"/>
    </source>
</evidence>
<dbReference type="AlphaFoldDB" id="A0AAQ3K1K9"/>
<dbReference type="EMBL" id="CP136891">
    <property type="protein sequence ID" value="WOK97760.1"/>
    <property type="molecule type" value="Genomic_DNA"/>
</dbReference>
<accession>A0AAQ3K1K9</accession>
<feature type="compositionally biased region" description="Basic and acidic residues" evidence="1">
    <location>
        <begin position="47"/>
        <end position="61"/>
    </location>
</feature>
<evidence type="ECO:0000256" key="1">
    <source>
        <dbReference type="SAM" id="MobiDB-lite"/>
    </source>
</evidence>
<feature type="compositionally biased region" description="Basic residues" evidence="1">
    <location>
        <begin position="84"/>
        <end position="96"/>
    </location>
</feature>
<reference evidence="2 3" key="1">
    <citation type="submission" date="2023-10" db="EMBL/GenBank/DDBJ databases">
        <title>Chromosome-scale genome assembly provides insights into flower coloration mechanisms of Canna indica.</title>
        <authorList>
            <person name="Li C."/>
        </authorList>
    </citation>
    <scope>NUCLEOTIDE SEQUENCE [LARGE SCALE GENOMIC DNA]</scope>
    <source>
        <tissue evidence="2">Flower</tissue>
    </source>
</reference>
<evidence type="ECO:0000313" key="3">
    <source>
        <dbReference type="Proteomes" id="UP001327560"/>
    </source>
</evidence>
<keyword evidence="3" id="KW-1185">Reference proteome</keyword>